<dbReference type="EMBL" id="JADEWF010000025">
    <property type="protein sequence ID" value="MBE9218969.1"/>
    <property type="molecule type" value="Genomic_DNA"/>
</dbReference>
<sequence length="162" mass="18693">MSKLIDYTREQVRTLYRSTIEIQQRWAVPEERAEIIDLLADRGIDFDELKAVTNLSEADPFDLLCYVAFDAPVLTCKQRAERLRRGKSDFFEQYGEEARAILEILLDKYAEKGVEEFNITTTFKANREFANYGNVIEIAERFGGVQELRDAVNQLQSLLDSA</sequence>
<dbReference type="Proteomes" id="UP000597867">
    <property type="component" value="Unassembled WGS sequence"/>
</dbReference>
<name>A0ACC5Q228_DOLFA</name>
<keyword evidence="2" id="KW-1185">Reference proteome</keyword>
<proteinExistence type="predicted"/>
<evidence type="ECO:0000313" key="1">
    <source>
        <dbReference type="EMBL" id="MBE9218969.1"/>
    </source>
</evidence>
<organism evidence="1 2">
    <name type="scientific">Dolichospermum flos-aquae LEGE 04289</name>
    <dbReference type="NCBI Taxonomy" id="1828708"/>
    <lineage>
        <taxon>Bacteria</taxon>
        <taxon>Bacillati</taxon>
        <taxon>Cyanobacteriota</taxon>
        <taxon>Cyanophyceae</taxon>
        <taxon>Nostocales</taxon>
        <taxon>Aphanizomenonaceae</taxon>
        <taxon>Dolichospermum</taxon>
    </lineage>
</organism>
<gene>
    <name evidence="1" type="ORF">IQ222_09235</name>
</gene>
<comment type="caution">
    <text evidence="1">The sequence shown here is derived from an EMBL/GenBank/DDBJ whole genome shotgun (WGS) entry which is preliminary data.</text>
</comment>
<evidence type="ECO:0000313" key="2">
    <source>
        <dbReference type="Proteomes" id="UP000597867"/>
    </source>
</evidence>
<reference evidence="1" key="1">
    <citation type="submission" date="2020-10" db="EMBL/GenBank/DDBJ databases">
        <authorList>
            <person name="Castelo-Branco R."/>
            <person name="Eusebio N."/>
            <person name="Adriana R."/>
            <person name="Vieira A."/>
            <person name="Brugerolle De Fraissinette N."/>
            <person name="Rezende De Castro R."/>
            <person name="Schneider M.P."/>
            <person name="Vasconcelos V."/>
            <person name="Leao P.N."/>
        </authorList>
    </citation>
    <scope>NUCLEOTIDE SEQUENCE</scope>
    <source>
        <strain evidence="1">LEGE 04289</strain>
    </source>
</reference>
<accession>A0ACC5Q228</accession>
<protein>
    <submittedName>
        <fullName evidence="1">Uncharacterized protein</fullName>
    </submittedName>
</protein>